<gene>
    <name evidence="3" type="ORF">SAMN05661109_01592</name>
</gene>
<dbReference type="AlphaFoldDB" id="A0A1H9TXR8"/>
<protein>
    <submittedName>
        <fullName evidence="3">Uncharacterized protein</fullName>
    </submittedName>
</protein>
<feature type="transmembrane region" description="Helical" evidence="2">
    <location>
        <begin position="312"/>
        <end position="332"/>
    </location>
</feature>
<feature type="transmembrane region" description="Helical" evidence="2">
    <location>
        <begin position="192"/>
        <end position="211"/>
    </location>
</feature>
<keyword evidence="2" id="KW-0472">Membrane</keyword>
<dbReference type="RefSeq" id="WP_197697176.1">
    <property type="nucleotide sequence ID" value="NZ_CP047199.1"/>
</dbReference>
<feature type="transmembrane region" description="Helical" evidence="2">
    <location>
        <begin position="70"/>
        <end position="90"/>
    </location>
</feature>
<feature type="transmembrane region" description="Helical" evidence="2">
    <location>
        <begin position="217"/>
        <end position="237"/>
    </location>
</feature>
<proteinExistence type="predicted"/>
<organism evidence="3 4">
    <name type="scientific">Corynebacterium cystitidis DSM 20524</name>
    <dbReference type="NCBI Taxonomy" id="1121357"/>
    <lineage>
        <taxon>Bacteria</taxon>
        <taxon>Bacillati</taxon>
        <taxon>Actinomycetota</taxon>
        <taxon>Actinomycetes</taxon>
        <taxon>Mycobacteriales</taxon>
        <taxon>Corynebacteriaceae</taxon>
        <taxon>Corynebacterium</taxon>
    </lineage>
</organism>
<evidence type="ECO:0000256" key="1">
    <source>
        <dbReference type="SAM" id="MobiDB-lite"/>
    </source>
</evidence>
<sequence length="415" mass="43540">MSQDPADITAAQRLRRFLAVVGIPNLVLVLAVIVVAFAGIMFTAGSFAALPATIAEGWFALHLVPVSFQGVTLGVLPLLPALGVVGLIASSVHRAFKDRPNFLDLVTILGLVIVIPLTLSGIAWFMTWDAAKVFPLEPPALGPAVLNPVLLHLLGLIFGMGPQLWKDVAVHVGASEVLVDGAVRALHLMARLALAATVVYAVLLLAGYQRLIDLGQAYPILSGVGIVGLIVVCLLYLPNAIVGTLAVLLGGQVSVGVGSISLFAIDLVPLPVFPLFAAVPGSVPMWAPALLLIPFAILIHFAVSRAWDARTVAATAVFSGVWVLLVACLGSGQLGGYGYCGPVLWLFALLATLWVALVAGAAWGAATLRQGRTDDTELDDDTDGKFVENENSENEDEVEVVVDKPDDSPEPKPKD</sequence>
<keyword evidence="2" id="KW-0812">Transmembrane</keyword>
<feature type="transmembrane region" description="Helical" evidence="2">
    <location>
        <begin position="17"/>
        <end position="50"/>
    </location>
</feature>
<dbReference type="STRING" id="1121357.SAMN05661109_01592"/>
<evidence type="ECO:0000256" key="2">
    <source>
        <dbReference type="SAM" id="Phobius"/>
    </source>
</evidence>
<dbReference type="Proteomes" id="UP000198929">
    <property type="component" value="Unassembled WGS sequence"/>
</dbReference>
<feature type="compositionally biased region" description="Basic and acidic residues" evidence="1">
    <location>
        <begin position="401"/>
        <end position="415"/>
    </location>
</feature>
<dbReference type="InterPro" id="IPR045931">
    <property type="entry name" value="DUF6350"/>
</dbReference>
<feature type="compositionally biased region" description="Acidic residues" evidence="1">
    <location>
        <begin position="390"/>
        <end position="400"/>
    </location>
</feature>
<name>A0A1H9TXR8_9CORY</name>
<evidence type="ECO:0000313" key="4">
    <source>
        <dbReference type="Proteomes" id="UP000198929"/>
    </source>
</evidence>
<reference evidence="4" key="1">
    <citation type="submission" date="2016-10" db="EMBL/GenBank/DDBJ databases">
        <authorList>
            <person name="Varghese N."/>
            <person name="Submissions S."/>
        </authorList>
    </citation>
    <scope>NUCLEOTIDE SEQUENCE [LARGE SCALE GENOMIC DNA]</scope>
    <source>
        <strain evidence="4">DSM 20524</strain>
    </source>
</reference>
<evidence type="ECO:0000313" key="3">
    <source>
        <dbReference type="EMBL" id="SES01553.1"/>
    </source>
</evidence>
<dbReference type="Pfam" id="PF19877">
    <property type="entry name" value="DUF6350"/>
    <property type="match status" value="1"/>
</dbReference>
<feature type="transmembrane region" description="Helical" evidence="2">
    <location>
        <begin position="140"/>
        <end position="158"/>
    </location>
</feature>
<feature type="transmembrane region" description="Helical" evidence="2">
    <location>
        <begin position="285"/>
        <end position="303"/>
    </location>
</feature>
<keyword evidence="4" id="KW-1185">Reference proteome</keyword>
<keyword evidence="2" id="KW-1133">Transmembrane helix</keyword>
<feature type="transmembrane region" description="Helical" evidence="2">
    <location>
        <begin position="244"/>
        <end position="265"/>
    </location>
</feature>
<feature type="transmembrane region" description="Helical" evidence="2">
    <location>
        <begin position="102"/>
        <end position="128"/>
    </location>
</feature>
<accession>A0A1H9TXR8</accession>
<feature type="transmembrane region" description="Helical" evidence="2">
    <location>
        <begin position="344"/>
        <end position="366"/>
    </location>
</feature>
<feature type="region of interest" description="Disordered" evidence="1">
    <location>
        <begin position="373"/>
        <end position="415"/>
    </location>
</feature>
<dbReference type="EMBL" id="FOGQ01000006">
    <property type="protein sequence ID" value="SES01553.1"/>
    <property type="molecule type" value="Genomic_DNA"/>
</dbReference>